<sequence>MIPPVSPLWREEGVCSVSAGFRYENDPALAAALDRNLALDVARVTEAAALAAARHMGRGDERAADLAATSAMREALTAVPMDGAITVGPAADPDEGLFRLGEKAGNGQGPALDVGVTPLEGGTICAMGAPNATACMALAPKGGLLAVPPVYMEKIAVGPGVPPGTVSLAADPAENAKALAAARGVPVASLLVCVLDRPRNEGVIDRLREVGARITLISDGDVSGVIAVGLPETGVDMYIGSGGAAEGVLAAAGLRCLGGFMEGRLLVRSDAEKAAVRAAVGDPARILSLDDLVPGEAMFAATGVTDGTLLRGVRLHADSARSYTLVMRSRTRSIRLIDTRHDLRHDPRHDPAH</sequence>
<keyword evidence="9" id="KW-1185">Reference proteome</keyword>
<evidence type="ECO:0000313" key="9">
    <source>
        <dbReference type="Proteomes" id="UP000033220"/>
    </source>
</evidence>
<keyword evidence="5" id="KW-0464">Manganese</keyword>
<keyword evidence="3" id="KW-0479">Metal-binding</keyword>
<evidence type="ECO:0000256" key="2">
    <source>
        <dbReference type="ARBA" id="ARBA00008989"/>
    </source>
</evidence>
<dbReference type="Gene3D" id="3.40.190.90">
    <property type="match status" value="1"/>
</dbReference>
<keyword evidence="4" id="KW-0378">Hydrolase</keyword>
<accession>H6SSN4</accession>
<protein>
    <recommendedName>
        <fullName evidence="7">Fructose-1,6-bisphosphatase</fullName>
    </recommendedName>
</protein>
<dbReference type="NCBIfam" id="TIGR00330">
    <property type="entry name" value="glpX"/>
    <property type="match status" value="1"/>
</dbReference>
<evidence type="ECO:0000256" key="1">
    <source>
        <dbReference type="ARBA" id="ARBA00001273"/>
    </source>
</evidence>
<organism evidence="8 9">
    <name type="scientific">Pararhodospirillum photometricum DSM 122</name>
    <dbReference type="NCBI Taxonomy" id="1150469"/>
    <lineage>
        <taxon>Bacteria</taxon>
        <taxon>Pseudomonadati</taxon>
        <taxon>Pseudomonadota</taxon>
        <taxon>Alphaproteobacteria</taxon>
        <taxon>Rhodospirillales</taxon>
        <taxon>Rhodospirillaceae</taxon>
        <taxon>Pararhodospirillum</taxon>
    </lineage>
</organism>
<gene>
    <name evidence="8" type="ORF">RSPPHO_01287</name>
</gene>
<dbReference type="GO" id="GO:0006094">
    <property type="term" value="P:gluconeogenesis"/>
    <property type="evidence" value="ECO:0007669"/>
    <property type="project" value="InterPro"/>
</dbReference>
<evidence type="ECO:0000256" key="3">
    <source>
        <dbReference type="ARBA" id="ARBA00022723"/>
    </source>
</evidence>
<evidence type="ECO:0000256" key="6">
    <source>
        <dbReference type="ARBA" id="ARBA00023277"/>
    </source>
</evidence>
<dbReference type="KEGG" id="rpm:RSPPHO_01287"/>
<dbReference type="Proteomes" id="UP000033220">
    <property type="component" value="Chromosome DSM 122"/>
</dbReference>
<dbReference type="GO" id="GO:0030388">
    <property type="term" value="P:fructose 1,6-bisphosphate metabolic process"/>
    <property type="evidence" value="ECO:0007669"/>
    <property type="project" value="TreeGrafter"/>
</dbReference>
<dbReference type="AlphaFoldDB" id="H6SSN4"/>
<dbReference type="Pfam" id="PF03320">
    <property type="entry name" value="FBPase_glpX"/>
    <property type="match status" value="1"/>
</dbReference>
<proteinExistence type="inferred from homology"/>
<evidence type="ECO:0000256" key="5">
    <source>
        <dbReference type="ARBA" id="ARBA00023211"/>
    </source>
</evidence>
<dbReference type="Gene3D" id="3.30.540.10">
    <property type="entry name" value="Fructose-1,6-Bisphosphatase, subunit A, domain 1"/>
    <property type="match status" value="1"/>
</dbReference>
<name>H6SSN4_PARPM</name>
<dbReference type="EMBL" id="HE663493">
    <property type="protein sequence ID" value="CCG07913.1"/>
    <property type="molecule type" value="Genomic_DNA"/>
</dbReference>
<evidence type="ECO:0000313" key="8">
    <source>
        <dbReference type="EMBL" id="CCG07913.1"/>
    </source>
</evidence>
<dbReference type="PANTHER" id="PTHR30447">
    <property type="entry name" value="FRUCTOSE-1,6-BISPHOSPHATASE CLASS 2"/>
    <property type="match status" value="1"/>
</dbReference>
<dbReference type="GO" id="GO:0042132">
    <property type="term" value="F:fructose 1,6-bisphosphate 1-phosphatase activity"/>
    <property type="evidence" value="ECO:0007669"/>
    <property type="project" value="UniProtKB-EC"/>
</dbReference>
<reference evidence="8 9" key="1">
    <citation type="submission" date="2012-02" db="EMBL/GenBank/DDBJ databases">
        <title>Shotgun genome sequence of Phaeospirillum photometricum DSM 122.</title>
        <authorList>
            <person name="Duquesne K."/>
            <person name="Sturgis J."/>
        </authorList>
    </citation>
    <scope>NUCLEOTIDE SEQUENCE [LARGE SCALE GENOMIC DNA]</scope>
    <source>
        <strain evidence="9">DSM122</strain>
    </source>
</reference>
<evidence type="ECO:0000256" key="7">
    <source>
        <dbReference type="PIRNR" id="PIRNR004532"/>
    </source>
</evidence>
<dbReference type="GO" id="GO:0005829">
    <property type="term" value="C:cytosol"/>
    <property type="evidence" value="ECO:0007669"/>
    <property type="project" value="TreeGrafter"/>
</dbReference>
<dbReference type="CDD" id="cd01516">
    <property type="entry name" value="FBPase_glpX"/>
    <property type="match status" value="1"/>
</dbReference>
<dbReference type="PATRIC" id="fig|1150469.3.peg.1453"/>
<dbReference type="STRING" id="1150469.RSPPHO_01287"/>
<evidence type="ECO:0000256" key="4">
    <source>
        <dbReference type="ARBA" id="ARBA00022801"/>
    </source>
</evidence>
<keyword evidence="6 7" id="KW-0119">Carbohydrate metabolism</keyword>
<dbReference type="SUPFAM" id="SSF56655">
    <property type="entry name" value="Carbohydrate phosphatase"/>
    <property type="match status" value="1"/>
</dbReference>
<dbReference type="InterPro" id="IPR004464">
    <property type="entry name" value="FBPase_class-2/SBPase"/>
</dbReference>
<dbReference type="PANTHER" id="PTHR30447:SF0">
    <property type="entry name" value="FRUCTOSE-1,6-BISPHOSPHATASE 1 CLASS 2-RELATED"/>
    <property type="match status" value="1"/>
</dbReference>
<dbReference type="GO" id="GO:0046872">
    <property type="term" value="F:metal ion binding"/>
    <property type="evidence" value="ECO:0007669"/>
    <property type="project" value="UniProtKB-KW"/>
</dbReference>
<dbReference type="PIRSF" id="PIRSF004532">
    <property type="entry name" value="GlpX"/>
    <property type="match status" value="1"/>
</dbReference>
<comment type="catalytic activity">
    <reaction evidence="1">
        <text>beta-D-fructose 1,6-bisphosphate + H2O = beta-D-fructose 6-phosphate + phosphate</text>
        <dbReference type="Rhea" id="RHEA:11064"/>
        <dbReference type="ChEBI" id="CHEBI:15377"/>
        <dbReference type="ChEBI" id="CHEBI:32966"/>
        <dbReference type="ChEBI" id="CHEBI:43474"/>
        <dbReference type="ChEBI" id="CHEBI:57634"/>
        <dbReference type="EC" id="3.1.3.11"/>
    </reaction>
</comment>
<dbReference type="HOGENOM" id="CLU_054938_0_0_5"/>
<comment type="similarity">
    <text evidence="2 7">Belongs to the FBPase class 2 family.</text>
</comment>
<dbReference type="GO" id="GO:0006071">
    <property type="term" value="P:glycerol metabolic process"/>
    <property type="evidence" value="ECO:0007669"/>
    <property type="project" value="InterPro"/>
</dbReference>
<dbReference type="eggNOG" id="COG1494">
    <property type="taxonomic scope" value="Bacteria"/>
</dbReference>